<feature type="transmembrane region" description="Helical" evidence="5">
    <location>
        <begin position="216"/>
        <end position="238"/>
    </location>
</feature>
<name>A0A0K9NIP8_ZOSMR</name>
<dbReference type="Pfam" id="PF01027">
    <property type="entry name" value="Bax1-I"/>
    <property type="match status" value="1"/>
</dbReference>
<accession>A0A0K9NIP8</accession>
<feature type="transmembrane region" description="Helical" evidence="5">
    <location>
        <begin position="70"/>
        <end position="92"/>
    </location>
</feature>
<dbReference type="AlphaFoldDB" id="A0A0K9NIP8"/>
<comment type="caution">
    <text evidence="6">The sequence shown here is derived from an EMBL/GenBank/DDBJ whole genome shotgun (WGS) entry which is preliminary data.</text>
</comment>
<dbReference type="OrthoDB" id="7933078at2759"/>
<dbReference type="InterPro" id="IPR006214">
    <property type="entry name" value="Bax_inhibitor_1-related"/>
</dbReference>
<evidence type="ECO:0000256" key="5">
    <source>
        <dbReference type="RuleBase" id="RU004379"/>
    </source>
</evidence>
<sequence length="242" mass="27521">MIGKNVVPDLESGKGAKMLYPSMQENPELRWSFIRKIYSILTFQLFFTAIVASVVVFVKPISQFLTTTTLGFALYIVVLIFPFLVLCPLYIYRDRHPVNYFLLIIFTLAISLTVGLVCAFTQWKAILEAVILTAVVVVSLTLYTFWAVRRGTDFNFLGPFLFSALIILIVFGLIQIFFPLGKLSQMIYGGLGAIIFSAYIIYDTNKLINKYSYDEYIWAAVSLYLDVINLFLSLLTLFRASK</sequence>
<reference evidence="7" key="1">
    <citation type="journal article" date="2016" name="Nature">
        <title>The genome of the seagrass Zostera marina reveals angiosperm adaptation to the sea.</title>
        <authorList>
            <person name="Olsen J.L."/>
            <person name="Rouze P."/>
            <person name="Verhelst B."/>
            <person name="Lin Y.-C."/>
            <person name="Bayer T."/>
            <person name="Collen J."/>
            <person name="Dattolo E."/>
            <person name="De Paoli E."/>
            <person name="Dittami S."/>
            <person name="Maumus F."/>
            <person name="Michel G."/>
            <person name="Kersting A."/>
            <person name="Lauritano C."/>
            <person name="Lohaus R."/>
            <person name="Toepel M."/>
            <person name="Tonon T."/>
            <person name="Vanneste K."/>
            <person name="Amirebrahimi M."/>
            <person name="Brakel J."/>
            <person name="Bostroem C."/>
            <person name="Chovatia M."/>
            <person name="Grimwood J."/>
            <person name="Jenkins J.W."/>
            <person name="Jueterbock A."/>
            <person name="Mraz A."/>
            <person name="Stam W.T."/>
            <person name="Tice H."/>
            <person name="Bornberg-Bauer E."/>
            <person name="Green P.J."/>
            <person name="Pearson G.A."/>
            <person name="Procaccini G."/>
            <person name="Duarte C.M."/>
            <person name="Schmutz J."/>
            <person name="Reusch T.B.H."/>
            <person name="Van de Peer Y."/>
        </authorList>
    </citation>
    <scope>NUCLEOTIDE SEQUENCE [LARGE SCALE GENOMIC DNA]</scope>
    <source>
        <strain evidence="7">cv. Finnish</strain>
    </source>
</reference>
<evidence type="ECO:0000313" key="6">
    <source>
        <dbReference type="EMBL" id="KMZ55967.1"/>
    </source>
</evidence>
<keyword evidence="3 5" id="KW-1133">Transmembrane helix</keyword>
<dbReference type="OMA" id="SIRMGKF"/>
<dbReference type="PANTHER" id="PTHR23291:SF31">
    <property type="entry name" value="PROTEIN LIFEGUARD 4"/>
    <property type="match status" value="1"/>
</dbReference>
<feature type="transmembrane region" description="Helical" evidence="5">
    <location>
        <begin position="160"/>
        <end position="180"/>
    </location>
</feature>
<keyword evidence="7" id="KW-1185">Reference proteome</keyword>
<evidence type="ECO:0000256" key="2">
    <source>
        <dbReference type="ARBA" id="ARBA00022692"/>
    </source>
</evidence>
<protein>
    <submittedName>
        <fullName evidence="6">Putative Transmembrane BAX inhibitor motif-containing protein</fullName>
    </submittedName>
</protein>
<evidence type="ECO:0000313" key="7">
    <source>
        <dbReference type="Proteomes" id="UP000036987"/>
    </source>
</evidence>
<feature type="transmembrane region" description="Helical" evidence="5">
    <location>
        <begin position="98"/>
        <end position="119"/>
    </location>
</feature>
<comment type="similarity">
    <text evidence="5">Belongs to the BI1 family.</text>
</comment>
<dbReference type="Proteomes" id="UP000036987">
    <property type="component" value="Unassembled WGS sequence"/>
</dbReference>
<evidence type="ECO:0000256" key="3">
    <source>
        <dbReference type="ARBA" id="ARBA00022989"/>
    </source>
</evidence>
<dbReference type="GO" id="GO:0030968">
    <property type="term" value="P:endoplasmic reticulum unfolded protein response"/>
    <property type="evidence" value="ECO:0000318"/>
    <property type="project" value="GO_Central"/>
</dbReference>
<feature type="transmembrane region" description="Helical" evidence="5">
    <location>
        <begin position="37"/>
        <end position="58"/>
    </location>
</feature>
<dbReference type="GO" id="GO:0016020">
    <property type="term" value="C:membrane"/>
    <property type="evidence" value="ECO:0000318"/>
    <property type="project" value="GO_Central"/>
</dbReference>
<feature type="transmembrane region" description="Helical" evidence="5">
    <location>
        <begin position="126"/>
        <end position="148"/>
    </location>
</feature>
<organism evidence="6 7">
    <name type="scientific">Zostera marina</name>
    <name type="common">Eelgrass</name>
    <dbReference type="NCBI Taxonomy" id="29655"/>
    <lineage>
        <taxon>Eukaryota</taxon>
        <taxon>Viridiplantae</taxon>
        <taxon>Streptophyta</taxon>
        <taxon>Embryophyta</taxon>
        <taxon>Tracheophyta</taxon>
        <taxon>Spermatophyta</taxon>
        <taxon>Magnoliopsida</taxon>
        <taxon>Liliopsida</taxon>
        <taxon>Zosteraceae</taxon>
        <taxon>Zostera</taxon>
    </lineage>
</organism>
<evidence type="ECO:0000256" key="4">
    <source>
        <dbReference type="ARBA" id="ARBA00023136"/>
    </source>
</evidence>
<dbReference type="EMBL" id="LFYR01002228">
    <property type="protein sequence ID" value="KMZ55967.1"/>
    <property type="molecule type" value="Genomic_DNA"/>
</dbReference>
<keyword evidence="2 5" id="KW-0812">Transmembrane</keyword>
<dbReference type="PANTHER" id="PTHR23291">
    <property type="entry name" value="BAX INHIBITOR-RELATED"/>
    <property type="match status" value="1"/>
</dbReference>
<proteinExistence type="inferred from homology"/>
<feature type="transmembrane region" description="Helical" evidence="5">
    <location>
        <begin position="187"/>
        <end position="204"/>
    </location>
</feature>
<dbReference type="GO" id="GO:0005262">
    <property type="term" value="F:calcium channel activity"/>
    <property type="evidence" value="ECO:0000318"/>
    <property type="project" value="GO_Central"/>
</dbReference>
<gene>
    <name evidence="6" type="ORF">ZOSMA_9G00700</name>
</gene>
<dbReference type="STRING" id="29655.A0A0K9NIP8"/>
<keyword evidence="4 5" id="KW-0472">Membrane</keyword>
<comment type="subcellular location">
    <subcellularLocation>
        <location evidence="1">Membrane</location>
        <topology evidence="1">Multi-pass membrane protein</topology>
    </subcellularLocation>
</comment>
<evidence type="ECO:0000256" key="1">
    <source>
        <dbReference type="ARBA" id="ARBA00004141"/>
    </source>
</evidence>